<keyword evidence="8" id="KW-1185">Reference proteome</keyword>
<feature type="domain" description="Thioredoxin" evidence="6">
    <location>
        <begin position="328"/>
        <end position="471"/>
    </location>
</feature>
<gene>
    <name evidence="7" type="ORF">SAMN06269173_11268</name>
</gene>
<accession>A0A239AGI9</accession>
<evidence type="ECO:0000256" key="1">
    <source>
        <dbReference type="ARBA" id="ARBA00004196"/>
    </source>
</evidence>
<evidence type="ECO:0000256" key="3">
    <source>
        <dbReference type="ARBA" id="ARBA00023157"/>
    </source>
</evidence>
<dbReference type="CDD" id="cd02966">
    <property type="entry name" value="TlpA_like_family"/>
    <property type="match status" value="1"/>
</dbReference>
<keyword evidence="5" id="KW-0732">Signal</keyword>
<keyword evidence="4" id="KW-0676">Redox-active center</keyword>
<feature type="signal peptide" evidence="5">
    <location>
        <begin position="1"/>
        <end position="23"/>
    </location>
</feature>
<dbReference type="PROSITE" id="PS51352">
    <property type="entry name" value="THIOREDOXIN_2"/>
    <property type="match status" value="1"/>
</dbReference>
<dbReference type="RefSeq" id="WP_089334015.1">
    <property type="nucleotide sequence ID" value="NZ_FZNS01000012.1"/>
</dbReference>
<protein>
    <submittedName>
        <fullName evidence="7">Thiol-disulfide isomerase or thioredoxin</fullName>
    </submittedName>
</protein>
<dbReference type="GO" id="GO:0030313">
    <property type="term" value="C:cell envelope"/>
    <property type="evidence" value="ECO:0007669"/>
    <property type="project" value="UniProtKB-SubCell"/>
</dbReference>
<evidence type="ECO:0000313" key="8">
    <source>
        <dbReference type="Proteomes" id="UP000198310"/>
    </source>
</evidence>
<evidence type="ECO:0000256" key="5">
    <source>
        <dbReference type="SAM" id="SignalP"/>
    </source>
</evidence>
<dbReference type="AlphaFoldDB" id="A0A239AGI9"/>
<reference evidence="8" key="1">
    <citation type="submission" date="2017-06" db="EMBL/GenBank/DDBJ databases">
        <authorList>
            <person name="Varghese N."/>
            <person name="Submissions S."/>
        </authorList>
    </citation>
    <scope>NUCLEOTIDE SEQUENCE [LARGE SCALE GENOMIC DNA]</scope>
    <source>
        <strain evidence="8">DSM 28041</strain>
    </source>
</reference>
<dbReference type="Proteomes" id="UP000198310">
    <property type="component" value="Unassembled WGS sequence"/>
</dbReference>
<organism evidence="7 8">
    <name type="scientific">Hymenobacter mucosus</name>
    <dbReference type="NCBI Taxonomy" id="1411120"/>
    <lineage>
        <taxon>Bacteria</taxon>
        <taxon>Pseudomonadati</taxon>
        <taxon>Bacteroidota</taxon>
        <taxon>Cytophagia</taxon>
        <taxon>Cytophagales</taxon>
        <taxon>Hymenobacteraceae</taxon>
        <taxon>Hymenobacter</taxon>
    </lineage>
</organism>
<name>A0A239AGI9_9BACT</name>
<dbReference type="GO" id="GO:0016209">
    <property type="term" value="F:antioxidant activity"/>
    <property type="evidence" value="ECO:0007669"/>
    <property type="project" value="InterPro"/>
</dbReference>
<dbReference type="Gene3D" id="3.40.30.10">
    <property type="entry name" value="Glutaredoxin"/>
    <property type="match status" value="1"/>
</dbReference>
<evidence type="ECO:0000259" key="6">
    <source>
        <dbReference type="PROSITE" id="PS51352"/>
    </source>
</evidence>
<dbReference type="PANTHER" id="PTHR42852">
    <property type="entry name" value="THIOL:DISULFIDE INTERCHANGE PROTEIN DSBE"/>
    <property type="match status" value="1"/>
</dbReference>
<dbReference type="GO" id="GO:0017004">
    <property type="term" value="P:cytochrome complex assembly"/>
    <property type="evidence" value="ECO:0007669"/>
    <property type="project" value="UniProtKB-KW"/>
</dbReference>
<keyword evidence="2" id="KW-0201">Cytochrome c-type biogenesis</keyword>
<dbReference type="InterPro" id="IPR036249">
    <property type="entry name" value="Thioredoxin-like_sf"/>
</dbReference>
<evidence type="ECO:0000256" key="4">
    <source>
        <dbReference type="ARBA" id="ARBA00023284"/>
    </source>
</evidence>
<dbReference type="GO" id="GO:0016491">
    <property type="term" value="F:oxidoreductase activity"/>
    <property type="evidence" value="ECO:0007669"/>
    <property type="project" value="InterPro"/>
</dbReference>
<evidence type="ECO:0000256" key="2">
    <source>
        <dbReference type="ARBA" id="ARBA00022748"/>
    </source>
</evidence>
<dbReference type="InterPro" id="IPR000866">
    <property type="entry name" value="AhpC/TSA"/>
</dbReference>
<sequence>MFPSLSWLLGAIALLSAATSAWSSQHRPSRTIVRGHLAHAPAGDTVRLWYGSQQVKTPLGASGDFTLVVTGLPRATSASLSYARQRTPLYLSPGDSLHLTLDFAHFDETVRYTGRGAAANNYLAHVLWRFQAAPTAASPERQRTPATTPAQMRHLADAFRQQQHAFLARYQVTNALPSAFQRQAALDIDLEWARLLLDYPGYHRTVAKQAAVLPAGYYDFLHQLPRQQLDEQVTREPVLRMLTAYGGRLLPDGPLRADPAEAARLYAIATADFGPNRARDWALYQLFTFQLPDNLTGVMAAYPTFQAQNRDTLLSRNLKQFLRDLRHLQPGQPAPSFTLLNHEGCPVSLTDFRGKVVYLDFWGTWCAPCRQELPASAQLARQFAGRDVVFVSIAVNDAEQKWQRVLATEQLTALGQVQLRSPDAIVPTAYNVVEYPSYLLLDRQGRIRLTSAPRPSAGTATVAAIEQALQQ</sequence>
<dbReference type="SUPFAM" id="SSF52833">
    <property type="entry name" value="Thioredoxin-like"/>
    <property type="match status" value="1"/>
</dbReference>
<dbReference type="PANTHER" id="PTHR42852:SF6">
    <property type="entry name" value="THIOL:DISULFIDE INTERCHANGE PROTEIN DSBE"/>
    <property type="match status" value="1"/>
</dbReference>
<keyword evidence="7" id="KW-0413">Isomerase</keyword>
<keyword evidence="3" id="KW-1015">Disulfide bond</keyword>
<dbReference type="EMBL" id="FZNS01000012">
    <property type="protein sequence ID" value="SNR94649.1"/>
    <property type="molecule type" value="Genomic_DNA"/>
</dbReference>
<dbReference type="InterPro" id="IPR050553">
    <property type="entry name" value="Thioredoxin_ResA/DsbE_sf"/>
</dbReference>
<comment type="subcellular location">
    <subcellularLocation>
        <location evidence="1">Cell envelope</location>
    </subcellularLocation>
</comment>
<evidence type="ECO:0000313" key="7">
    <source>
        <dbReference type="EMBL" id="SNR94649.1"/>
    </source>
</evidence>
<proteinExistence type="predicted"/>
<dbReference type="InterPro" id="IPR013766">
    <property type="entry name" value="Thioredoxin_domain"/>
</dbReference>
<feature type="chain" id="PRO_5013280484" evidence="5">
    <location>
        <begin position="24"/>
        <end position="471"/>
    </location>
</feature>
<dbReference type="Pfam" id="PF00578">
    <property type="entry name" value="AhpC-TSA"/>
    <property type="match status" value="1"/>
</dbReference>
<dbReference type="GO" id="GO:0016853">
    <property type="term" value="F:isomerase activity"/>
    <property type="evidence" value="ECO:0007669"/>
    <property type="project" value="UniProtKB-KW"/>
</dbReference>